<dbReference type="EMBL" id="JBFXLR010000020">
    <property type="protein sequence ID" value="KAL2850507.1"/>
    <property type="molecule type" value="Genomic_DNA"/>
</dbReference>
<dbReference type="Proteomes" id="UP001610444">
    <property type="component" value="Unassembled WGS sequence"/>
</dbReference>
<protein>
    <submittedName>
        <fullName evidence="1">Uncharacterized protein</fullName>
    </submittedName>
</protein>
<evidence type="ECO:0000313" key="1">
    <source>
        <dbReference type="EMBL" id="KAL2850507.1"/>
    </source>
</evidence>
<accession>A0ABR4KDZ9</accession>
<organism evidence="1 2">
    <name type="scientific">Aspergillus pseudodeflectus</name>
    <dbReference type="NCBI Taxonomy" id="176178"/>
    <lineage>
        <taxon>Eukaryota</taxon>
        <taxon>Fungi</taxon>
        <taxon>Dikarya</taxon>
        <taxon>Ascomycota</taxon>
        <taxon>Pezizomycotina</taxon>
        <taxon>Eurotiomycetes</taxon>
        <taxon>Eurotiomycetidae</taxon>
        <taxon>Eurotiales</taxon>
        <taxon>Aspergillaceae</taxon>
        <taxon>Aspergillus</taxon>
        <taxon>Aspergillus subgen. Nidulantes</taxon>
    </lineage>
</organism>
<evidence type="ECO:0000313" key="2">
    <source>
        <dbReference type="Proteomes" id="UP001610444"/>
    </source>
</evidence>
<reference evidence="1 2" key="1">
    <citation type="submission" date="2024-07" db="EMBL/GenBank/DDBJ databases">
        <title>Section-level genome sequencing and comparative genomics of Aspergillus sections Usti and Cavernicolus.</title>
        <authorList>
            <consortium name="Lawrence Berkeley National Laboratory"/>
            <person name="Nybo J.L."/>
            <person name="Vesth T.C."/>
            <person name="Theobald S."/>
            <person name="Frisvad J.C."/>
            <person name="Larsen T.O."/>
            <person name="Kjaerboelling I."/>
            <person name="Rothschild-Mancinelli K."/>
            <person name="Lyhne E.K."/>
            <person name="Kogle M.E."/>
            <person name="Barry K."/>
            <person name="Clum A."/>
            <person name="Na H."/>
            <person name="Ledsgaard L."/>
            <person name="Lin J."/>
            <person name="Lipzen A."/>
            <person name="Kuo A."/>
            <person name="Riley R."/>
            <person name="Mondo S."/>
            <person name="LaButti K."/>
            <person name="Haridas S."/>
            <person name="Pangalinan J."/>
            <person name="Salamov A.A."/>
            <person name="Simmons B.A."/>
            <person name="Magnuson J.K."/>
            <person name="Chen J."/>
            <person name="Drula E."/>
            <person name="Henrissat B."/>
            <person name="Wiebenga A."/>
            <person name="Lubbers R.J."/>
            <person name="Gomes A.C."/>
            <person name="Macurrencykelacurrency M.R."/>
            <person name="Stajich J."/>
            <person name="Grigoriev I.V."/>
            <person name="Mortensen U.H."/>
            <person name="De vries R.P."/>
            <person name="Baker S.E."/>
            <person name="Andersen M.R."/>
        </authorList>
    </citation>
    <scope>NUCLEOTIDE SEQUENCE [LARGE SCALE GENOMIC DNA]</scope>
    <source>
        <strain evidence="1 2">CBS 756.74</strain>
    </source>
</reference>
<name>A0ABR4KDZ9_9EURO</name>
<gene>
    <name evidence="1" type="ORF">BJX68DRAFT_266713</name>
</gene>
<keyword evidence="2" id="KW-1185">Reference proteome</keyword>
<comment type="caution">
    <text evidence="1">The sequence shown here is derived from an EMBL/GenBank/DDBJ whole genome shotgun (WGS) entry which is preliminary data.</text>
</comment>
<dbReference type="RefSeq" id="XP_070899376.1">
    <property type="nucleotide sequence ID" value="XM_071045597.1"/>
</dbReference>
<proteinExistence type="predicted"/>
<dbReference type="GeneID" id="98160761"/>
<sequence length="110" mass="12000">MLQTCAFRAAENKALVESIHGVSSNIIQKSINDSIYLHIKARKALNNLRQDPAGSATHPTVLLVSALVSNEAFGTNFEILTAHKEGLKPLVLMMGGLDDLEHLMLSTIYQ</sequence>